<evidence type="ECO:0000313" key="3">
    <source>
        <dbReference type="Proteomes" id="UP000256561"/>
    </source>
</evidence>
<feature type="domain" description="Bacterial transglutaminase-like N-terminal" evidence="1">
    <location>
        <begin position="5"/>
        <end position="41"/>
    </location>
</feature>
<dbReference type="InterPro" id="IPR013589">
    <property type="entry name" value="Bac_transglu_N"/>
</dbReference>
<dbReference type="Pfam" id="PF08379">
    <property type="entry name" value="Bact_transglu_N"/>
    <property type="match status" value="1"/>
</dbReference>
<keyword evidence="3" id="KW-1185">Reference proteome</keyword>
<dbReference type="OrthoDB" id="9804872at2"/>
<evidence type="ECO:0000313" key="2">
    <source>
        <dbReference type="EMBL" id="RDV24520.1"/>
    </source>
</evidence>
<gene>
    <name evidence="2" type="ORF">DXV75_13950</name>
</gene>
<evidence type="ECO:0000259" key="1">
    <source>
        <dbReference type="Pfam" id="PF08379"/>
    </source>
</evidence>
<name>A0A3D8M4M1_9ALTE</name>
<protein>
    <recommendedName>
        <fullName evidence="1">Bacterial transglutaminase-like N-terminal domain-containing protein</fullName>
    </recommendedName>
</protein>
<proteinExistence type="predicted"/>
<comment type="caution">
    <text evidence="2">The sequence shown here is derived from an EMBL/GenBank/DDBJ whole genome shotgun (WGS) entry which is preliminary data.</text>
</comment>
<accession>A0A3D8M4M1</accession>
<reference evidence="3" key="1">
    <citation type="submission" date="2018-08" db="EMBL/GenBank/DDBJ databases">
        <authorList>
            <person name="Zhang J."/>
            <person name="Du Z.-J."/>
        </authorList>
    </citation>
    <scope>NUCLEOTIDE SEQUENCE [LARGE SCALE GENOMIC DNA]</scope>
    <source>
        <strain evidence="3">KCTC 52655</strain>
    </source>
</reference>
<dbReference type="EMBL" id="QRHA01000010">
    <property type="protein sequence ID" value="RDV24520.1"/>
    <property type="molecule type" value="Genomic_DNA"/>
</dbReference>
<dbReference type="RefSeq" id="WP_115594042.1">
    <property type="nucleotide sequence ID" value="NZ_QRHA01000010.1"/>
</dbReference>
<dbReference type="AlphaFoldDB" id="A0A3D8M4M1"/>
<organism evidence="2 3">
    <name type="scientific">Alteromonas aestuariivivens</name>
    <dbReference type="NCBI Taxonomy" id="1938339"/>
    <lineage>
        <taxon>Bacteria</taxon>
        <taxon>Pseudomonadati</taxon>
        <taxon>Pseudomonadota</taxon>
        <taxon>Gammaproteobacteria</taxon>
        <taxon>Alteromonadales</taxon>
        <taxon>Alteromonadaceae</taxon>
        <taxon>Alteromonas/Salinimonas group</taxon>
        <taxon>Alteromonas</taxon>
    </lineage>
</organism>
<dbReference type="Proteomes" id="UP000256561">
    <property type="component" value="Unassembled WGS sequence"/>
</dbReference>
<sequence>MKRLRVVYQNISDFSDQVQLQPHTLRLRPREGHEQRIESSSGLSWYTNWYTL</sequence>